<accession>A0A7U6GIY0</accession>
<dbReference type="InterPro" id="IPR007939">
    <property type="entry name" value="Cu-R_B_prcur"/>
</dbReference>
<gene>
    <name evidence="2" type="ORF">TBH_C1556</name>
</gene>
<feature type="signal peptide" evidence="1">
    <location>
        <begin position="1"/>
        <end position="19"/>
    </location>
</feature>
<evidence type="ECO:0000256" key="1">
    <source>
        <dbReference type="SAM" id="SignalP"/>
    </source>
</evidence>
<dbReference type="AlphaFoldDB" id="A0A7U6GIY0"/>
<dbReference type="Pfam" id="PF05275">
    <property type="entry name" value="CopB"/>
    <property type="match status" value="1"/>
</dbReference>
<keyword evidence="3" id="KW-1185">Reference proteome</keyword>
<dbReference type="Proteomes" id="UP000031631">
    <property type="component" value="Chromosome"/>
</dbReference>
<dbReference type="OrthoDB" id="9778934at2"/>
<reference evidence="2 3" key="1">
    <citation type="journal article" date="2014" name="PLoS ONE">
        <title>Physiological and genomic features of a novel sulfur-oxidizing gammaproteobacterium belonging to a previously uncultivated symbiotic lineage isolated from a hydrothermal vent.</title>
        <authorList>
            <person name="Nunoura T."/>
            <person name="Takaki Y."/>
            <person name="Kazama H."/>
            <person name="Kakuta J."/>
            <person name="Shimamura S."/>
            <person name="Makita H."/>
            <person name="Hirai M."/>
            <person name="Miyazaki M."/>
            <person name="Takai K."/>
        </authorList>
    </citation>
    <scope>NUCLEOTIDE SEQUENCE [LARGE SCALE GENOMIC DNA]</scope>
    <source>
        <strain evidence="2 3">Hiromi1</strain>
    </source>
</reference>
<proteinExistence type="predicted"/>
<evidence type="ECO:0000313" key="2">
    <source>
        <dbReference type="EMBL" id="BAO44474.1"/>
    </source>
</evidence>
<sequence length="234" mass="26292">MRKINMMILALSMSGSALAGGMNDDPFLFMLKMDKFELRDADEGTALAWDAQAWAGRDLNKLWLKSEGEKLSGEGTEEGNLEVLYSRAIAPFWDLQGGWRHDFRPTPDRDWLAFGVKGLAPYLFEVDATAYVGESGRMAAALSVEYEYMFTQKLILSPELEMNLYSKDDEEVGVGTGVSDLALGLRLRYEIVREFAPYIGVNWWNKFGRTADYAEAAGGETSDVEFVAGFRLWF</sequence>
<dbReference type="RefSeq" id="WP_041067348.1">
    <property type="nucleotide sequence ID" value="NZ_AP012273.1"/>
</dbReference>
<organism evidence="2 3">
    <name type="scientific">Thiolapillus brandeum</name>
    <dbReference type="NCBI Taxonomy" id="1076588"/>
    <lineage>
        <taxon>Bacteria</taxon>
        <taxon>Pseudomonadati</taxon>
        <taxon>Pseudomonadota</taxon>
        <taxon>Gammaproteobacteria</taxon>
        <taxon>Chromatiales</taxon>
        <taxon>Sedimenticolaceae</taxon>
        <taxon>Thiolapillus</taxon>
    </lineage>
</organism>
<keyword evidence="1" id="KW-0732">Signal</keyword>
<name>A0A7U6GIY0_9GAMM</name>
<dbReference type="EMBL" id="AP012273">
    <property type="protein sequence ID" value="BAO44474.1"/>
    <property type="molecule type" value="Genomic_DNA"/>
</dbReference>
<dbReference type="GO" id="GO:0006878">
    <property type="term" value="P:intracellular copper ion homeostasis"/>
    <property type="evidence" value="ECO:0007669"/>
    <property type="project" value="InterPro"/>
</dbReference>
<evidence type="ECO:0000313" key="3">
    <source>
        <dbReference type="Proteomes" id="UP000031631"/>
    </source>
</evidence>
<dbReference type="GO" id="GO:0009279">
    <property type="term" value="C:cell outer membrane"/>
    <property type="evidence" value="ECO:0007669"/>
    <property type="project" value="InterPro"/>
</dbReference>
<feature type="chain" id="PRO_5030792082" evidence="1">
    <location>
        <begin position="20"/>
        <end position="234"/>
    </location>
</feature>
<dbReference type="GO" id="GO:0005507">
    <property type="term" value="F:copper ion binding"/>
    <property type="evidence" value="ECO:0007669"/>
    <property type="project" value="InterPro"/>
</dbReference>
<dbReference type="KEGG" id="tbn:TBH_C1556"/>
<protein>
    <submittedName>
        <fullName evidence="2">Copper resistance protein B</fullName>
    </submittedName>
</protein>